<gene>
    <name evidence="2" type="ORF">SJAV_21030</name>
</gene>
<dbReference type="KEGG" id="sjv:SJAV_21030"/>
<name>A0AAT9GTB2_9CREN</name>
<proteinExistence type="predicted"/>
<dbReference type="AlphaFoldDB" id="A0AAT9GTB2"/>
<protein>
    <submittedName>
        <fullName evidence="2">Uncharacterized protein</fullName>
    </submittedName>
</protein>
<dbReference type="RefSeq" id="WP_369609695.1">
    <property type="nucleotide sequence ID" value="NZ_AP031322.1"/>
</dbReference>
<evidence type="ECO:0000256" key="1">
    <source>
        <dbReference type="SAM" id="MobiDB-lite"/>
    </source>
</evidence>
<evidence type="ECO:0000313" key="2">
    <source>
        <dbReference type="EMBL" id="BFH74159.1"/>
    </source>
</evidence>
<dbReference type="GeneID" id="92355055"/>
<sequence length="149" mass="17223">MKVIKYNVKVKLETKDPKKELNKVGGILIGRFTKDEKKFKDQLNSILQGKSKVIELDGIKASLSDSSIEVEGIKFRKLINVRKFINEIAEKYEAKCGQLNKSENLMTKQCEGENVKVYFEIKPEKIKPQKKEESKKEEEQQKNKTESKS</sequence>
<organism evidence="2">
    <name type="scientific">Sulfurisphaera javensis</name>
    <dbReference type="NCBI Taxonomy" id="2049879"/>
    <lineage>
        <taxon>Archaea</taxon>
        <taxon>Thermoproteota</taxon>
        <taxon>Thermoprotei</taxon>
        <taxon>Sulfolobales</taxon>
        <taxon>Sulfolobaceae</taxon>
        <taxon>Sulfurisphaera</taxon>
    </lineage>
</organism>
<reference evidence="2" key="1">
    <citation type="submission" date="2024-03" db="EMBL/GenBank/DDBJ databases">
        <title>Complete genome sequence of Sulfurisphaera javensis strain KD-1.</title>
        <authorList>
            <person name="Sakai H."/>
            <person name="Nur N."/>
            <person name="Suwanto A."/>
            <person name="Kurosawa N."/>
        </authorList>
    </citation>
    <scope>NUCLEOTIDE SEQUENCE</scope>
    <source>
        <strain evidence="2">KD-1</strain>
    </source>
</reference>
<dbReference type="EMBL" id="AP031322">
    <property type="protein sequence ID" value="BFH74159.1"/>
    <property type="molecule type" value="Genomic_DNA"/>
</dbReference>
<feature type="region of interest" description="Disordered" evidence="1">
    <location>
        <begin position="127"/>
        <end position="149"/>
    </location>
</feature>
<accession>A0AAT9GTB2</accession>